<evidence type="ECO:0000313" key="15">
    <source>
        <dbReference type="Proteomes" id="UP000215413"/>
    </source>
</evidence>
<evidence type="ECO:0000256" key="3">
    <source>
        <dbReference type="ARBA" id="ARBA00011131"/>
    </source>
</evidence>
<keyword evidence="8 11" id="KW-1133">Transmembrane helix</keyword>
<organism evidence="14 15">
    <name type="scientific">Finegoldia magna</name>
    <name type="common">Peptostreptococcus magnus</name>
    <dbReference type="NCBI Taxonomy" id="1260"/>
    <lineage>
        <taxon>Bacteria</taxon>
        <taxon>Bacillati</taxon>
        <taxon>Bacillota</taxon>
        <taxon>Tissierellia</taxon>
        <taxon>Tissierellales</taxon>
        <taxon>Peptoniphilaceae</taxon>
        <taxon>Finegoldia</taxon>
    </lineage>
</organism>
<keyword evidence="6" id="KW-1003">Cell membrane</keyword>
<evidence type="ECO:0000256" key="2">
    <source>
        <dbReference type="ARBA" id="ARBA00008697"/>
    </source>
</evidence>
<accession>A0A233V2V8</accession>
<dbReference type="Pfam" id="PF02687">
    <property type="entry name" value="FtsX"/>
    <property type="match status" value="1"/>
</dbReference>
<feature type="transmembrane region" description="Helical" evidence="11">
    <location>
        <begin position="263"/>
        <end position="285"/>
    </location>
</feature>
<comment type="subcellular location">
    <subcellularLocation>
        <location evidence="1">Cell membrane</location>
        <topology evidence="1">Multi-pass membrane protein</topology>
    </subcellularLocation>
</comment>
<proteinExistence type="inferred from homology"/>
<dbReference type="AlphaFoldDB" id="A0A233V2V8"/>
<evidence type="ECO:0000256" key="11">
    <source>
        <dbReference type="SAM" id="Phobius"/>
    </source>
</evidence>
<sequence length="395" mass="44354">MRDKLYLKNWMSSNPVRTFIIVLIMAIVSALLFVSMYFSIGLNNSIDNMKQRLGADMMIVPEKSGKEQEALFVSGKPSEFYMKNDVLDKVQKVEGVKQAAPQLYIATLQESCCSFPVQAIGIDFEKDFTIKPWMKQDVKELKDGEILIGNNVSVVDADTLTFFGKKYKVKSKLMKTGLGFDNAIFMNFDTAKKMLQDSIKVHPQKYVPNSEISSILIKKQDNADSEQLTVNLMKSLRGTHTMVVMNKNFVDNLSKEMFSLMKYLKILLTFTLIMAIIVLISIFTVDFKDKEKQMATLRILGITKSKLKSIILKYSVVLSFIGAVIGIGLSILTVKLFSGQIEKSLDLAFMSVNAKEILIISAITLLVVVVIALITQIFNVMKISKDELALTLRGN</sequence>
<evidence type="ECO:0000256" key="10">
    <source>
        <dbReference type="ARBA" id="ARBA00024973"/>
    </source>
</evidence>
<name>A0A233V2V8_FINMA</name>
<evidence type="ECO:0000259" key="12">
    <source>
        <dbReference type="Pfam" id="PF02687"/>
    </source>
</evidence>
<dbReference type="PANTHER" id="PTHR43738:SF1">
    <property type="entry name" value="HEMIN TRANSPORT SYSTEM PERMEASE PROTEIN HRTB-RELATED"/>
    <property type="match status" value="1"/>
</dbReference>
<evidence type="ECO:0000256" key="6">
    <source>
        <dbReference type="ARBA" id="ARBA00022475"/>
    </source>
</evidence>
<dbReference type="InterPro" id="IPR003838">
    <property type="entry name" value="ABC3_permease_C"/>
</dbReference>
<evidence type="ECO:0000256" key="1">
    <source>
        <dbReference type="ARBA" id="ARBA00004651"/>
    </source>
</evidence>
<evidence type="ECO:0000256" key="9">
    <source>
        <dbReference type="ARBA" id="ARBA00023136"/>
    </source>
</evidence>
<evidence type="ECO:0000256" key="5">
    <source>
        <dbReference type="ARBA" id="ARBA00022448"/>
    </source>
</evidence>
<keyword evidence="5" id="KW-0813">Transport</keyword>
<dbReference type="EMBL" id="NDYC01000036">
    <property type="protein sequence ID" value="OXZ26735.1"/>
    <property type="molecule type" value="Genomic_DNA"/>
</dbReference>
<evidence type="ECO:0000256" key="7">
    <source>
        <dbReference type="ARBA" id="ARBA00022692"/>
    </source>
</evidence>
<evidence type="ECO:0000313" key="14">
    <source>
        <dbReference type="EMBL" id="OXZ26735.1"/>
    </source>
</evidence>
<feature type="domain" description="ABC3 transporter permease C-terminal" evidence="12">
    <location>
        <begin position="266"/>
        <end position="383"/>
    </location>
</feature>
<dbReference type="RefSeq" id="WP_094206201.1">
    <property type="nucleotide sequence ID" value="NZ_NDYC01000036.1"/>
</dbReference>
<dbReference type="PANTHER" id="PTHR43738">
    <property type="entry name" value="ABC TRANSPORTER, MEMBRANE PROTEIN"/>
    <property type="match status" value="1"/>
</dbReference>
<feature type="transmembrane region" description="Helical" evidence="11">
    <location>
        <begin position="20"/>
        <end position="42"/>
    </location>
</feature>
<dbReference type="InterPro" id="IPR051125">
    <property type="entry name" value="ABC-4/HrtB_transporter"/>
</dbReference>
<keyword evidence="7 11" id="KW-0812">Transmembrane</keyword>
<comment type="caution">
    <text evidence="14">The sequence shown here is derived from an EMBL/GenBank/DDBJ whole genome shotgun (WGS) entry which is preliminary data.</text>
</comment>
<dbReference type="InterPro" id="IPR025857">
    <property type="entry name" value="MacB_PCD"/>
</dbReference>
<gene>
    <name evidence="14" type="ORF">B9N49_07580</name>
</gene>
<feature type="transmembrane region" description="Helical" evidence="11">
    <location>
        <begin position="357"/>
        <end position="378"/>
    </location>
</feature>
<keyword evidence="9 11" id="KW-0472">Membrane</keyword>
<dbReference type="Pfam" id="PF12704">
    <property type="entry name" value="MacB_PCD"/>
    <property type="match status" value="1"/>
</dbReference>
<dbReference type="GO" id="GO:0005886">
    <property type="term" value="C:plasma membrane"/>
    <property type="evidence" value="ECO:0007669"/>
    <property type="project" value="UniProtKB-SubCell"/>
</dbReference>
<evidence type="ECO:0000259" key="13">
    <source>
        <dbReference type="Pfam" id="PF12704"/>
    </source>
</evidence>
<comment type="subunit">
    <text evidence="3">The complex is composed of two ATP-binding proteins (HrtA), two transmembrane proteins (HrtB) and a solute-binding protein.</text>
</comment>
<reference evidence="15" key="1">
    <citation type="submission" date="2017-04" db="EMBL/GenBank/DDBJ databases">
        <title>Finegoldia magna isolated from orthopedic joint implant-associated infections.</title>
        <authorList>
            <person name="Bjorklund S."/>
            <person name="Bruggemann H."/>
            <person name="Jensen A."/>
            <person name="Hellmark B."/>
            <person name="Soderquist B."/>
        </authorList>
    </citation>
    <scope>NUCLEOTIDE SEQUENCE [LARGE SCALE GENOMIC DNA]</scope>
    <source>
        <strain evidence="15">CCUG 54800</strain>
    </source>
</reference>
<feature type="domain" description="MacB-like periplasmic core" evidence="13">
    <location>
        <begin position="18"/>
        <end position="228"/>
    </location>
</feature>
<feature type="transmembrane region" description="Helical" evidence="11">
    <location>
        <begin position="314"/>
        <end position="337"/>
    </location>
</feature>
<comment type="function">
    <text evidence="10">Part of the ABC transporter complex hrt involved in hemin import. Responsible for the translocation of the substrate across the membrane.</text>
</comment>
<evidence type="ECO:0000256" key="4">
    <source>
        <dbReference type="ARBA" id="ARBA00016962"/>
    </source>
</evidence>
<protein>
    <recommendedName>
        <fullName evidence="4">Putative hemin transport system permease protein HrtB</fullName>
    </recommendedName>
</protein>
<dbReference type="Proteomes" id="UP000215413">
    <property type="component" value="Unassembled WGS sequence"/>
</dbReference>
<evidence type="ECO:0000256" key="8">
    <source>
        <dbReference type="ARBA" id="ARBA00022989"/>
    </source>
</evidence>
<comment type="similarity">
    <text evidence="2">Belongs to the ABC-4 integral membrane protein family. HrtB subfamily.</text>
</comment>